<evidence type="ECO:0000313" key="7">
    <source>
        <dbReference type="Proteomes" id="UP000232323"/>
    </source>
</evidence>
<evidence type="ECO:0000259" key="5">
    <source>
        <dbReference type="SMART" id="SM00382"/>
    </source>
</evidence>
<accession>A0A250XE58</accession>
<protein>
    <recommendedName>
        <fullName evidence="5">AAA+ ATPase domain-containing protein</fullName>
    </recommendedName>
</protein>
<dbReference type="GO" id="GO:0003723">
    <property type="term" value="F:RNA binding"/>
    <property type="evidence" value="ECO:0007669"/>
    <property type="project" value="TreeGrafter"/>
</dbReference>
<keyword evidence="3" id="KW-0067">ATP-binding</keyword>
<evidence type="ECO:0000256" key="1">
    <source>
        <dbReference type="ARBA" id="ARBA00006914"/>
    </source>
</evidence>
<dbReference type="Pfam" id="PF16725">
    <property type="entry name" value="Nucleolin_bd"/>
    <property type="match status" value="1"/>
</dbReference>
<feature type="compositionally biased region" description="Polar residues" evidence="4">
    <location>
        <begin position="146"/>
        <end position="156"/>
    </location>
</feature>
<dbReference type="SMART" id="SM00382">
    <property type="entry name" value="AAA"/>
    <property type="match status" value="2"/>
</dbReference>
<dbReference type="Gene3D" id="1.10.10.2010">
    <property type="match status" value="1"/>
</dbReference>
<keyword evidence="7" id="KW-1185">Reference proteome</keyword>
<evidence type="ECO:0000256" key="3">
    <source>
        <dbReference type="ARBA" id="ARBA00022840"/>
    </source>
</evidence>
<name>A0A250XE58_9CHLO</name>
<dbReference type="GO" id="GO:1990275">
    <property type="term" value="F:preribosome binding"/>
    <property type="evidence" value="ECO:0007669"/>
    <property type="project" value="TreeGrafter"/>
</dbReference>
<dbReference type="PROSITE" id="PS00674">
    <property type="entry name" value="AAA"/>
    <property type="match status" value="2"/>
</dbReference>
<evidence type="ECO:0000256" key="2">
    <source>
        <dbReference type="ARBA" id="ARBA00022741"/>
    </source>
</evidence>
<dbReference type="GO" id="GO:0042254">
    <property type="term" value="P:ribosome biogenesis"/>
    <property type="evidence" value="ECO:0007669"/>
    <property type="project" value="TreeGrafter"/>
</dbReference>
<dbReference type="Gene3D" id="1.10.8.60">
    <property type="match status" value="2"/>
</dbReference>
<feature type="region of interest" description="Disordered" evidence="4">
    <location>
        <begin position="1212"/>
        <end position="1241"/>
    </location>
</feature>
<evidence type="ECO:0000256" key="4">
    <source>
        <dbReference type="SAM" id="MobiDB-lite"/>
    </source>
</evidence>
<feature type="domain" description="AAA+ ATPase" evidence="5">
    <location>
        <begin position="896"/>
        <end position="1032"/>
    </location>
</feature>
<dbReference type="GO" id="GO:0016887">
    <property type="term" value="F:ATP hydrolysis activity"/>
    <property type="evidence" value="ECO:0007669"/>
    <property type="project" value="InterPro"/>
</dbReference>
<dbReference type="Gene3D" id="3.40.50.300">
    <property type="entry name" value="P-loop containing nucleotide triphosphate hydrolases"/>
    <property type="match status" value="2"/>
</dbReference>
<dbReference type="STRING" id="1157962.A0A250XE58"/>
<gene>
    <name evidence="6" type="ORF">CEUSTIGMA_g8485.t1</name>
</gene>
<dbReference type="AlphaFoldDB" id="A0A250XE58"/>
<dbReference type="SUPFAM" id="SSF52540">
    <property type="entry name" value="P-loop containing nucleoside triphosphate hydrolases"/>
    <property type="match status" value="2"/>
</dbReference>
<feature type="domain" description="AAA+ ATPase" evidence="5">
    <location>
        <begin position="512"/>
        <end position="706"/>
    </location>
</feature>
<dbReference type="InterPro" id="IPR027417">
    <property type="entry name" value="P-loop_NTPase"/>
</dbReference>
<dbReference type="PANTHER" id="PTHR23077:SF171">
    <property type="entry name" value="NUCLEAR VALOSIN-CONTAINING PROTEIN-LIKE"/>
    <property type="match status" value="1"/>
</dbReference>
<feature type="region of interest" description="Disordered" evidence="4">
    <location>
        <begin position="279"/>
        <end position="308"/>
    </location>
</feature>
<dbReference type="Proteomes" id="UP000232323">
    <property type="component" value="Unassembled WGS sequence"/>
</dbReference>
<feature type="compositionally biased region" description="Low complexity" evidence="4">
    <location>
        <begin position="209"/>
        <end position="221"/>
    </location>
</feature>
<dbReference type="InterPro" id="IPR031996">
    <property type="entry name" value="NVL2_nucleolin-bd"/>
</dbReference>
<dbReference type="PANTHER" id="PTHR23077">
    <property type="entry name" value="AAA-FAMILY ATPASE"/>
    <property type="match status" value="1"/>
</dbReference>
<dbReference type="InterPro" id="IPR041569">
    <property type="entry name" value="AAA_lid_3"/>
</dbReference>
<dbReference type="OrthoDB" id="27435at2759"/>
<evidence type="ECO:0000313" key="6">
    <source>
        <dbReference type="EMBL" id="GAX81050.1"/>
    </source>
</evidence>
<organism evidence="6 7">
    <name type="scientific">Chlamydomonas eustigma</name>
    <dbReference type="NCBI Taxonomy" id="1157962"/>
    <lineage>
        <taxon>Eukaryota</taxon>
        <taxon>Viridiplantae</taxon>
        <taxon>Chlorophyta</taxon>
        <taxon>core chlorophytes</taxon>
        <taxon>Chlorophyceae</taxon>
        <taxon>CS clade</taxon>
        <taxon>Chlamydomonadales</taxon>
        <taxon>Chlamydomonadaceae</taxon>
        <taxon>Chlamydomonas</taxon>
    </lineage>
</organism>
<feature type="region of interest" description="Disordered" evidence="4">
    <location>
        <begin position="1158"/>
        <end position="1193"/>
    </location>
</feature>
<feature type="compositionally biased region" description="Gly residues" evidence="4">
    <location>
        <begin position="1231"/>
        <end position="1241"/>
    </location>
</feature>
<dbReference type="InterPro" id="IPR003960">
    <property type="entry name" value="ATPase_AAA_CS"/>
</dbReference>
<dbReference type="InterPro" id="IPR038100">
    <property type="entry name" value="NLV2_N_sf"/>
</dbReference>
<dbReference type="EMBL" id="BEGY01000060">
    <property type="protein sequence ID" value="GAX81050.1"/>
    <property type="molecule type" value="Genomic_DNA"/>
</dbReference>
<feature type="region of interest" description="Disordered" evidence="4">
    <location>
        <begin position="95"/>
        <end position="221"/>
    </location>
</feature>
<feature type="compositionally biased region" description="Polar residues" evidence="4">
    <location>
        <begin position="292"/>
        <end position="303"/>
    </location>
</feature>
<feature type="compositionally biased region" description="Polar residues" evidence="4">
    <location>
        <begin position="98"/>
        <end position="108"/>
    </location>
</feature>
<dbReference type="Pfam" id="PF00004">
    <property type="entry name" value="AAA"/>
    <property type="match status" value="2"/>
</dbReference>
<dbReference type="GO" id="GO:0005524">
    <property type="term" value="F:ATP binding"/>
    <property type="evidence" value="ECO:0007669"/>
    <property type="project" value="UniProtKB-KW"/>
</dbReference>
<dbReference type="GO" id="GO:0005634">
    <property type="term" value="C:nucleus"/>
    <property type="evidence" value="ECO:0007669"/>
    <property type="project" value="TreeGrafter"/>
</dbReference>
<dbReference type="InterPro" id="IPR050168">
    <property type="entry name" value="AAA_ATPase_domain"/>
</dbReference>
<feature type="compositionally biased region" description="Basic residues" evidence="4">
    <location>
        <begin position="119"/>
        <end position="128"/>
    </location>
</feature>
<feature type="region of interest" description="Disordered" evidence="4">
    <location>
        <begin position="639"/>
        <end position="662"/>
    </location>
</feature>
<dbReference type="Pfam" id="PF17862">
    <property type="entry name" value="AAA_lid_3"/>
    <property type="match status" value="2"/>
</dbReference>
<proteinExistence type="inferred from homology"/>
<dbReference type="InterPro" id="IPR003593">
    <property type="entry name" value="AAA+_ATPase"/>
</dbReference>
<dbReference type="InterPro" id="IPR003959">
    <property type="entry name" value="ATPase_AAA_core"/>
</dbReference>
<comment type="caution">
    <text evidence="6">The sequence shown here is derived from an EMBL/GenBank/DDBJ whole genome shotgun (WGS) entry which is preliminary data.</text>
</comment>
<dbReference type="FunFam" id="3.40.50.300:FF:000149">
    <property type="entry name" value="Nuclear valosin-containing protein-like"/>
    <property type="match status" value="1"/>
</dbReference>
<reference evidence="6 7" key="1">
    <citation type="submission" date="2017-08" db="EMBL/GenBank/DDBJ databases">
        <title>Acidophilic green algal genome provides insights into adaptation to an acidic environment.</title>
        <authorList>
            <person name="Hirooka S."/>
            <person name="Hirose Y."/>
            <person name="Kanesaki Y."/>
            <person name="Higuchi S."/>
            <person name="Fujiwara T."/>
            <person name="Onuma R."/>
            <person name="Era A."/>
            <person name="Ohbayashi R."/>
            <person name="Uzuka A."/>
            <person name="Nozaki H."/>
            <person name="Yoshikawa H."/>
            <person name="Miyagishima S.Y."/>
        </authorList>
    </citation>
    <scope>NUCLEOTIDE SEQUENCE [LARGE SCALE GENOMIC DNA]</scope>
    <source>
        <strain evidence="6 7">NIES-2499</strain>
    </source>
</reference>
<comment type="similarity">
    <text evidence="1">Belongs to the AAA ATPase family.</text>
</comment>
<sequence length="1241" mass="129606">MVKSMIERKPAGLGGGGGIMDKLLVPRLINFSMNNSLSDIDAVVSILRNMYKEYQRRPVGPFKHMVCRALKVVESKGAIYKPELQLQALEERHLANRSAGTSGRSESSPNDERLEASRLRRGIGKRVRSVADGSEGSKKNRRGLQPTRQDASSTAVVNDGTDSSEEDGRLGHTEVSSGSSGSSEDHSSSKEGGGGSSSSSSEDPELDSEQLPLLSTTLPSPGLNSTLMSMYAKGSNGSYNVKSEGDVVGGERRAGRPAFAPPAEVAAAAARALAASNRVPPNSLLKQPASGLKTSAGSRQQQDAWKPSGKMSLELLDTADLIMTSPTEGGSMTGGATAAAAAAAAAPCRIVPESQDMVPKHVPAIDSSLPAVRGNPGGSTPEGLLGTAADVVMINNQAINLESAAGTGTAVSEGQAVLGTLESGKQGTVKSAIKQRSRRSTGGLMSGAAGLAGTGGGLLGDSTSRGGSAVTTAKAVTYDDLGGIEAVLDDIRELIEYPLKHPEVYAWLGVEPPRGVLLHGPPGCGKTALANAIANECGVPFLRVSAPEIVSGMSGESEAKLRSLFQEALEVAPCIVFIDEIDAIFPKRESAQREMERRIVAQMLTCMDDMSAPLPAATLQLAGNALKGSSAERLESLRTGGISSNGKGPAEEGIAQQGACPSNDTTVLKPHPHVIVIGATNRPDSLDSALRRAGRFDREISLGIPTEAARVKILQVISRRLRLEGNFDFKYVAKRTPGYVGADLTALCKEAAALAVTRIFRELGIKADEQKTAAAAVTAQLMMDINLTAGAASLPMIAAGTSSDSTTMAVPITRSSRFGAGPLTLSELSGLAITMADFEAAIPKVQPSVRREGFTTTPDVTWEDVGSLDEIREELSFSITQPIKHPERFAAMGLAAAAGVLLYGPPGCGKTLVAKAVAADASANFISIKGPELLNKYVGESERAVRQLFTRARAAHPCVLFFDEMDALAPKRGTDTNQAAERVVNQLLTEMDGVEGRQGVFLIAATNRPDMIDPALLRPGRLDKILYVPLPPPDGRVSVLRALTRKVPLDPNTDLTAIGMSDKCEGFSGADMAAVVREACVLSLKESLVNAPLVPWSSSATLDSTSSASILPPPLTTPLVSGRHFEAALSRVGPSVSRKDVRMYDAIRHRLRSSRGKLSCNNEAAGVNNDSAPASARPHADSDQTTRPEASGGAVKTILGLGAASLDDDMEAGSKEFDAHQSGSLFEGSVHGLGAGSRGLQ</sequence>
<keyword evidence="2" id="KW-0547">Nucleotide-binding</keyword>